<proteinExistence type="predicted"/>
<evidence type="ECO:0000256" key="1">
    <source>
        <dbReference type="ARBA" id="ARBA00023125"/>
    </source>
</evidence>
<sequence>MSRKWETDDTKWFFEALCEHGKDFQSIQTYIASRSERKKGPQKCASSNECIKSREQVRHYYYRTWHKIASSLYFNEDIFQQTKELYGLINYGEIWKKFGSKFDSKIKTYLNELVFNGQTIAKVKGKNVKLKTPVCKALKRIHKLEDSKTSSCVVDISNLPKEVYVELHPTNNDAWMRVHSLSQNPRVRTKLPLQKRLSSLMSYLQKRWSESRLRSTECENLSIDFNDTSRSCSVFTVRPHPSITNDLKAVTIKRIPINFNAQVDVSLSAFIEKMYKNSEIEKKPKKSNAKNVKPVEGVDSTNEVIEGEGIKEKLTQEIVSNDVTSTEYKNGEPTIVETVRSLSLLNDMLSSVETASEQQREVVSNGDCQMEIECNHVTVNNVNSVNNPLPLPPANATIGEWLSANITETAIEKISESNAQQVADTPVTSCLEKFDELTQSIDLQTLKKGWNIETSNLTIGELYLMLERPNKILLEYEWVPKEIKDTTEKQTCDVDATCESQVLH</sequence>
<evidence type="ECO:0000313" key="5">
    <source>
        <dbReference type="Proteomes" id="UP000288716"/>
    </source>
</evidence>
<dbReference type="GO" id="GO:0003682">
    <property type="term" value="F:chromatin binding"/>
    <property type="evidence" value="ECO:0007669"/>
    <property type="project" value="InterPro"/>
</dbReference>
<keyword evidence="1" id="KW-0238">DNA-binding</keyword>
<reference evidence="4 5" key="1">
    <citation type="journal article" date="2018" name="Gigascience">
        <title>Genomes of trombidid mites reveal novel predicted allergens and laterally-transferred genes associated with secondary metabolism.</title>
        <authorList>
            <person name="Dong X."/>
            <person name="Chaisiri K."/>
            <person name="Xia D."/>
            <person name="Armstrong S.D."/>
            <person name="Fang Y."/>
            <person name="Donnelly M.J."/>
            <person name="Kadowaki T."/>
            <person name="McGarry J.W."/>
            <person name="Darby A.C."/>
            <person name="Makepeace B.L."/>
        </authorList>
    </citation>
    <scope>NUCLEOTIDE SEQUENCE [LARGE SCALE GENOMIC DNA]</scope>
    <source>
        <strain evidence="4">UoL-UT</strain>
    </source>
</reference>
<dbReference type="Gene3D" id="1.10.10.60">
    <property type="entry name" value="Homeodomain-like"/>
    <property type="match status" value="1"/>
</dbReference>
<dbReference type="STRING" id="299467.A0A443S869"/>
<accession>A0A443S869</accession>
<keyword evidence="5" id="KW-1185">Reference proteome</keyword>
<name>A0A443S869_9ACAR</name>
<evidence type="ECO:0000259" key="3">
    <source>
        <dbReference type="PROSITE" id="PS51293"/>
    </source>
</evidence>
<evidence type="ECO:0000256" key="2">
    <source>
        <dbReference type="ARBA" id="ARBA00023242"/>
    </source>
</evidence>
<dbReference type="GO" id="GO:0007389">
    <property type="term" value="P:pattern specification process"/>
    <property type="evidence" value="ECO:0007669"/>
    <property type="project" value="TreeGrafter"/>
</dbReference>
<dbReference type="GO" id="GO:0005634">
    <property type="term" value="C:nucleus"/>
    <property type="evidence" value="ECO:0007669"/>
    <property type="project" value="TreeGrafter"/>
</dbReference>
<dbReference type="InterPro" id="IPR055315">
    <property type="entry name" value="Cramped-like"/>
</dbReference>
<protein>
    <recommendedName>
        <fullName evidence="3">SANT domain-containing protein</fullName>
    </recommendedName>
</protein>
<dbReference type="AlphaFoldDB" id="A0A443S869"/>
<dbReference type="PANTHER" id="PTHR21677">
    <property type="entry name" value="CRAMPED PROTEIN"/>
    <property type="match status" value="1"/>
</dbReference>
<dbReference type="OrthoDB" id="515799at2759"/>
<evidence type="ECO:0000313" key="4">
    <source>
        <dbReference type="EMBL" id="RWS23711.1"/>
    </source>
</evidence>
<dbReference type="PROSITE" id="PS51293">
    <property type="entry name" value="SANT"/>
    <property type="match status" value="1"/>
</dbReference>
<dbReference type="PANTHER" id="PTHR21677:SF1">
    <property type="entry name" value="PROTEIN CRAMPED-LIKE"/>
    <property type="match status" value="1"/>
</dbReference>
<dbReference type="GO" id="GO:0003677">
    <property type="term" value="F:DNA binding"/>
    <property type="evidence" value="ECO:0007669"/>
    <property type="project" value="UniProtKB-KW"/>
</dbReference>
<gene>
    <name evidence="4" type="ORF">B4U80_03335</name>
</gene>
<organism evidence="4 5">
    <name type="scientific">Leptotrombidium deliense</name>
    <dbReference type="NCBI Taxonomy" id="299467"/>
    <lineage>
        <taxon>Eukaryota</taxon>
        <taxon>Metazoa</taxon>
        <taxon>Ecdysozoa</taxon>
        <taxon>Arthropoda</taxon>
        <taxon>Chelicerata</taxon>
        <taxon>Arachnida</taxon>
        <taxon>Acari</taxon>
        <taxon>Acariformes</taxon>
        <taxon>Trombidiformes</taxon>
        <taxon>Prostigmata</taxon>
        <taxon>Anystina</taxon>
        <taxon>Parasitengona</taxon>
        <taxon>Trombiculoidea</taxon>
        <taxon>Trombiculidae</taxon>
        <taxon>Leptotrombidium</taxon>
    </lineage>
</organism>
<keyword evidence="2" id="KW-0539">Nucleus</keyword>
<comment type="caution">
    <text evidence="4">The sequence shown here is derived from an EMBL/GenBank/DDBJ whole genome shotgun (WGS) entry which is preliminary data.</text>
</comment>
<dbReference type="Proteomes" id="UP000288716">
    <property type="component" value="Unassembled WGS sequence"/>
</dbReference>
<dbReference type="EMBL" id="NCKV01006011">
    <property type="protein sequence ID" value="RWS23711.1"/>
    <property type="molecule type" value="Genomic_DNA"/>
</dbReference>
<dbReference type="VEuPathDB" id="VectorBase:LDEU008329"/>
<dbReference type="InterPro" id="IPR017884">
    <property type="entry name" value="SANT_dom"/>
</dbReference>
<feature type="domain" description="SANT" evidence="3">
    <location>
        <begin position="1"/>
        <end position="69"/>
    </location>
</feature>